<dbReference type="InterPro" id="IPR000644">
    <property type="entry name" value="CBS_dom"/>
</dbReference>
<comment type="similarity">
    <text evidence="1">Belongs to the UPF0053 family. Hemolysin C subfamily.</text>
</comment>
<evidence type="ECO:0000256" key="2">
    <source>
        <dbReference type="ARBA" id="ARBA00022737"/>
    </source>
</evidence>
<dbReference type="InterPro" id="IPR005170">
    <property type="entry name" value="Transptr-assoc_dom"/>
</dbReference>
<feature type="domain" description="CBS" evidence="5">
    <location>
        <begin position="90"/>
        <end position="147"/>
    </location>
</feature>
<dbReference type="CDD" id="cd04590">
    <property type="entry name" value="CBS_pair_CorC_HlyC_assoc"/>
    <property type="match status" value="1"/>
</dbReference>
<dbReference type="AlphaFoldDB" id="A0A7C5QX20"/>
<dbReference type="GO" id="GO:0005886">
    <property type="term" value="C:plasma membrane"/>
    <property type="evidence" value="ECO:0007669"/>
    <property type="project" value="TreeGrafter"/>
</dbReference>
<dbReference type="PANTHER" id="PTHR22777:SF27">
    <property type="entry name" value="MAGNESIUM AND COBALT EFFLUX PROTEIN CORC"/>
    <property type="match status" value="1"/>
</dbReference>
<dbReference type="InterPro" id="IPR046342">
    <property type="entry name" value="CBS_dom_sf"/>
</dbReference>
<accession>A0A7C5QX20</accession>
<organism evidence="6">
    <name type="scientific">Hellea balneolensis</name>
    <dbReference type="NCBI Taxonomy" id="287478"/>
    <lineage>
        <taxon>Bacteria</taxon>
        <taxon>Pseudomonadati</taxon>
        <taxon>Pseudomonadota</taxon>
        <taxon>Alphaproteobacteria</taxon>
        <taxon>Maricaulales</taxon>
        <taxon>Robiginitomaculaceae</taxon>
        <taxon>Hellea</taxon>
    </lineage>
</organism>
<evidence type="ECO:0000256" key="4">
    <source>
        <dbReference type="PROSITE-ProRule" id="PRU00703"/>
    </source>
</evidence>
<dbReference type="PROSITE" id="PS51371">
    <property type="entry name" value="CBS"/>
    <property type="match status" value="2"/>
</dbReference>
<dbReference type="Proteomes" id="UP000885830">
    <property type="component" value="Unassembled WGS sequence"/>
</dbReference>
<protein>
    <submittedName>
        <fullName evidence="6">HlyC/CorC family transporter</fullName>
    </submittedName>
</protein>
<proteinExistence type="inferred from homology"/>
<dbReference type="InterPro" id="IPR036318">
    <property type="entry name" value="FAD-bd_PCMH-like_sf"/>
</dbReference>
<dbReference type="Gene3D" id="3.30.465.10">
    <property type="match status" value="1"/>
</dbReference>
<evidence type="ECO:0000256" key="3">
    <source>
        <dbReference type="ARBA" id="ARBA00023122"/>
    </source>
</evidence>
<dbReference type="GO" id="GO:0050660">
    <property type="term" value="F:flavin adenine dinucleotide binding"/>
    <property type="evidence" value="ECO:0007669"/>
    <property type="project" value="InterPro"/>
</dbReference>
<dbReference type="Pfam" id="PF03471">
    <property type="entry name" value="CorC_HlyC"/>
    <property type="match status" value="1"/>
</dbReference>
<dbReference type="InterPro" id="IPR016169">
    <property type="entry name" value="FAD-bd_PCMH_sub2"/>
</dbReference>
<feature type="domain" description="CBS" evidence="5">
    <location>
        <begin position="16"/>
        <end position="80"/>
    </location>
</feature>
<name>A0A7C5QX20_9PROT</name>
<reference evidence="6" key="1">
    <citation type="journal article" date="2020" name="mSystems">
        <title>Genome- and Community-Level Interaction Insights into Carbon Utilization and Element Cycling Functions of Hydrothermarchaeota in Hydrothermal Sediment.</title>
        <authorList>
            <person name="Zhou Z."/>
            <person name="Liu Y."/>
            <person name="Xu W."/>
            <person name="Pan J."/>
            <person name="Luo Z.H."/>
            <person name="Li M."/>
        </authorList>
    </citation>
    <scope>NUCLEOTIDE SEQUENCE [LARGE SCALE GENOMIC DNA]</scope>
    <source>
        <strain evidence="6">HyVt-485</strain>
    </source>
</reference>
<gene>
    <name evidence="6" type="ORF">ENJ42_07670</name>
</gene>
<keyword evidence="3 4" id="KW-0129">CBS domain</keyword>
<dbReference type="SUPFAM" id="SSF56176">
    <property type="entry name" value="FAD-binding/transporter-associated domain-like"/>
    <property type="match status" value="1"/>
</dbReference>
<evidence type="ECO:0000259" key="5">
    <source>
        <dbReference type="PROSITE" id="PS51371"/>
    </source>
</evidence>
<dbReference type="SMART" id="SM01091">
    <property type="entry name" value="CorC_HlyC"/>
    <property type="match status" value="1"/>
</dbReference>
<keyword evidence="2" id="KW-0677">Repeat</keyword>
<sequence length="250" mass="28019">MSAVKEFPTLNVEDVMVPRADIIAVDDKVTLRELVDAFKQAGHSRLPVYKDTLDEPTGMVHVKDLLPYLAFDARGRTGKTYPDKKIVSKILRPVLFAPPSMQAQDLLRKMQALRKHMAIVVDEYGGTDGIVTMEDLIEPIIGDIEDEHDGAEPVMTVHKTASGDIYWDADARVTIEDFEAEFGRDIATPEEEDDVDTLGGLVFSLAGRVPERREVVRHPFGLEFEVLDVDARRIKKLRIRALNDHIADTS</sequence>
<dbReference type="InterPro" id="IPR044751">
    <property type="entry name" value="Ion_transp-like_CBS"/>
</dbReference>
<dbReference type="EMBL" id="DRMJ01000399">
    <property type="protein sequence ID" value="HHL43478.1"/>
    <property type="molecule type" value="Genomic_DNA"/>
</dbReference>
<evidence type="ECO:0000313" key="6">
    <source>
        <dbReference type="EMBL" id="HHL43478.1"/>
    </source>
</evidence>
<dbReference type="SUPFAM" id="SSF54631">
    <property type="entry name" value="CBS-domain pair"/>
    <property type="match status" value="1"/>
</dbReference>
<dbReference type="SMART" id="SM00116">
    <property type="entry name" value="CBS"/>
    <property type="match status" value="2"/>
</dbReference>
<dbReference type="Gene3D" id="3.10.580.10">
    <property type="entry name" value="CBS-domain"/>
    <property type="match status" value="1"/>
</dbReference>
<dbReference type="PANTHER" id="PTHR22777">
    <property type="entry name" value="HEMOLYSIN-RELATED"/>
    <property type="match status" value="1"/>
</dbReference>
<dbReference type="Pfam" id="PF00571">
    <property type="entry name" value="CBS"/>
    <property type="match status" value="2"/>
</dbReference>
<comment type="caution">
    <text evidence="6">The sequence shown here is derived from an EMBL/GenBank/DDBJ whole genome shotgun (WGS) entry which is preliminary data.</text>
</comment>
<dbReference type="FunFam" id="3.10.580.10:FF:000002">
    <property type="entry name" value="Magnesium/cobalt efflux protein CorC"/>
    <property type="match status" value="1"/>
</dbReference>
<evidence type="ECO:0000256" key="1">
    <source>
        <dbReference type="ARBA" id="ARBA00006446"/>
    </source>
</evidence>